<reference evidence="2" key="1">
    <citation type="submission" date="2020-02" db="EMBL/GenBank/DDBJ databases">
        <authorList>
            <person name="Meier V. D."/>
        </authorList>
    </citation>
    <scope>NUCLEOTIDE SEQUENCE</scope>
    <source>
        <strain evidence="2">AVDCRST_MAG11</strain>
    </source>
</reference>
<dbReference type="EMBL" id="CADCTU010000801">
    <property type="protein sequence ID" value="CAA9355157.1"/>
    <property type="molecule type" value="Genomic_DNA"/>
</dbReference>
<accession>A0A6J4ME07</accession>
<dbReference type="AlphaFoldDB" id="A0A6J4ME07"/>
<feature type="non-terminal residue" evidence="2">
    <location>
        <position position="73"/>
    </location>
</feature>
<protein>
    <submittedName>
        <fullName evidence="2">Uncharacterized protein</fullName>
    </submittedName>
</protein>
<evidence type="ECO:0000256" key="1">
    <source>
        <dbReference type="SAM" id="MobiDB-lite"/>
    </source>
</evidence>
<name>A0A6J4ME07_9BACT</name>
<evidence type="ECO:0000313" key="2">
    <source>
        <dbReference type="EMBL" id="CAA9355157.1"/>
    </source>
</evidence>
<feature type="compositionally biased region" description="Low complexity" evidence="1">
    <location>
        <begin position="1"/>
        <end position="67"/>
    </location>
</feature>
<gene>
    <name evidence="2" type="ORF">AVDCRST_MAG11-3772</name>
</gene>
<proteinExistence type="predicted"/>
<feature type="non-terminal residue" evidence="2">
    <location>
        <position position="1"/>
    </location>
</feature>
<sequence>TRPWPTGSGSTRATSGGSPASATRPCSRSTCATTTSSRTRTRWRTWPPACASGSSANSRRPSSGRPRAAPRRP</sequence>
<organism evidence="2">
    <name type="scientific">uncultured Gemmatimonadaceae bacterium</name>
    <dbReference type="NCBI Taxonomy" id="246130"/>
    <lineage>
        <taxon>Bacteria</taxon>
        <taxon>Pseudomonadati</taxon>
        <taxon>Gemmatimonadota</taxon>
        <taxon>Gemmatimonadia</taxon>
        <taxon>Gemmatimonadales</taxon>
        <taxon>Gemmatimonadaceae</taxon>
        <taxon>environmental samples</taxon>
    </lineage>
</organism>
<feature type="region of interest" description="Disordered" evidence="1">
    <location>
        <begin position="1"/>
        <end position="73"/>
    </location>
</feature>